<dbReference type="RefSeq" id="WP_128769940.1">
    <property type="nucleotide sequence ID" value="NZ_RXOC01000008.1"/>
</dbReference>
<proteinExistence type="predicted"/>
<dbReference type="Proteomes" id="UP000290848">
    <property type="component" value="Unassembled WGS sequence"/>
</dbReference>
<dbReference type="GO" id="GO:0016301">
    <property type="term" value="F:kinase activity"/>
    <property type="evidence" value="ECO:0007669"/>
    <property type="project" value="UniProtKB-KW"/>
</dbReference>
<sequence>MILVADSGSSKTDWIITNSDSGTLEFTTKGINPFFINEREITRIFSQDSEIKKYAEQAKEVYFFGEGCSNPDKREMVSNGLSQIFKNAFINVENDAVGSAYATCGHSQGFTCVLGTGSNIAFYDGEEVQYGKHGLGFILGDEGSGAWFGKKLITGYLFGKMPKTLKKDFKETYNIDKEVVIKNVYQRPLANIWLSSFTPFLSKHRSDTFTESLINEGLESFIRTHLIPYPDHRHFPCHFVGSVAWHFRDALEVICKKHHIKLGKVLSHPIKELTEYILKERVEV</sequence>
<accession>A0A4V1KI17</accession>
<gene>
    <name evidence="1" type="ORF">EKH83_13335</name>
</gene>
<name>A0A4V1KI17_9SPHI</name>
<keyword evidence="1" id="KW-0418">Kinase</keyword>
<dbReference type="PANTHER" id="PTHR43190">
    <property type="entry name" value="N-ACETYL-D-GLUCOSAMINE KINASE"/>
    <property type="match status" value="1"/>
</dbReference>
<dbReference type="PANTHER" id="PTHR43190:SF3">
    <property type="entry name" value="N-ACETYL-D-GLUCOSAMINE KINASE"/>
    <property type="match status" value="1"/>
</dbReference>
<protein>
    <submittedName>
        <fullName evidence="1">N-acetylglucosamine kinase</fullName>
    </submittedName>
</protein>
<dbReference type="InterPro" id="IPR052519">
    <property type="entry name" value="Euk-type_GlcNAc_Kinase"/>
</dbReference>
<evidence type="ECO:0000313" key="1">
    <source>
        <dbReference type="EMBL" id="RXF69132.1"/>
    </source>
</evidence>
<comment type="caution">
    <text evidence="1">The sequence shown here is derived from an EMBL/GenBank/DDBJ whole genome shotgun (WGS) entry which is preliminary data.</text>
</comment>
<dbReference type="InterPro" id="IPR043129">
    <property type="entry name" value="ATPase_NBD"/>
</dbReference>
<keyword evidence="1" id="KW-0808">Transferase</keyword>
<dbReference type="CDD" id="cd24079">
    <property type="entry name" value="ASKHA_NBD_PG1100-like"/>
    <property type="match status" value="1"/>
</dbReference>
<dbReference type="Gene3D" id="3.30.420.40">
    <property type="match status" value="2"/>
</dbReference>
<dbReference type="EMBL" id="RXOC01000008">
    <property type="protein sequence ID" value="RXF69132.1"/>
    <property type="molecule type" value="Genomic_DNA"/>
</dbReference>
<evidence type="ECO:0000313" key="2">
    <source>
        <dbReference type="Proteomes" id="UP000290848"/>
    </source>
</evidence>
<dbReference type="Gene3D" id="1.10.720.160">
    <property type="match status" value="1"/>
</dbReference>
<organism evidence="1 2">
    <name type="scientific">Arcticibacter tournemirensis</name>
    <dbReference type="NCBI Taxonomy" id="699437"/>
    <lineage>
        <taxon>Bacteria</taxon>
        <taxon>Pseudomonadati</taxon>
        <taxon>Bacteroidota</taxon>
        <taxon>Sphingobacteriia</taxon>
        <taxon>Sphingobacteriales</taxon>
        <taxon>Sphingobacteriaceae</taxon>
        <taxon>Arcticibacter</taxon>
    </lineage>
</organism>
<reference evidence="1 2" key="1">
    <citation type="submission" date="2018-12" db="EMBL/GenBank/DDBJ databases">
        <title>The Draft Genome Sequence of the Soil Bacterium Pedobacter tournemirensis R1.</title>
        <authorList>
            <person name="He J."/>
        </authorList>
    </citation>
    <scope>NUCLEOTIDE SEQUENCE [LARGE SCALE GENOMIC DNA]</scope>
    <source>
        <strain evidence="1 2">R1</strain>
    </source>
</reference>
<dbReference type="SUPFAM" id="SSF53067">
    <property type="entry name" value="Actin-like ATPase domain"/>
    <property type="match status" value="2"/>
</dbReference>
<dbReference type="AlphaFoldDB" id="A0A4V1KI17"/>